<keyword evidence="3" id="KW-1185">Reference proteome</keyword>
<reference evidence="2" key="1">
    <citation type="submission" date="2023-03" db="EMBL/GenBank/DDBJ databases">
        <authorList>
            <person name="Julca I."/>
        </authorList>
    </citation>
    <scope>NUCLEOTIDE SEQUENCE</scope>
</reference>
<dbReference type="AlphaFoldDB" id="A0AAV1CSG1"/>
<proteinExistence type="predicted"/>
<organism evidence="2 3">
    <name type="scientific">Oldenlandia corymbosa var. corymbosa</name>
    <dbReference type="NCBI Taxonomy" id="529605"/>
    <lineage>
        <taxon>Eukaryota</taxon>
        <taxon>Viridiplantae</taxon>
        <taxon>Streptophyta</taxon>
        <taxon>Embryophyta</taxon>
        <taxon>Tracheophyta</taxon>
        <taxon>Spermatophyta</taxon>
        <taxon>Magnoliopsida</taxon>
        <taxon>eudicotyledons</taxon>
        <taxon>Gunneridae</taxon>
        <taxon>Pentapetalae</taxon>
        <taxon>asterids</taxon>
        <taxon>lamiids</taxon>
        <taxon>Gentianales</taxon>
        <taxon>Rubiaceae</taxon>
        <taxon>Rubioideae</taxon>
        <taxon>Spermacoceae</taxon>
        <taxon>Hedyotis-Oldenlandia complex</taxon>
        <taxon>Oldenlandia</taxon>
    </lineage>
</organism>
<accession>A0AAV1CSG1</accession>
<feature type="compositionally biased region" description="Basic and acidic residues" evidence="1">
    <location>
        <begin position="98"/>
        <end position="108"/>
    </location>
</feature>
<sequence>MVMVVMKHLNLEQGDNMVLDLSFSVVFPLLQIYHARFGYSEAFQHDTDQVQARAPVSQDSANAEEKTMRMHPRKNTRPSQWKVKFALGPLVLYAERKGQSGQHEHNEEDTSPSSSASSTLDKEVMLENLEERIYMKIVNAMKEHHQTTVLKKVVERYEEDNQILQKQNYELTEEPSAATASSQLYCSLLHEADLN</sequence>
<evidence type="ECO:0000313" key="2">
    <source>
        <dbReference type="EMBL" id="CAI9097577.1"/>
    </source>
</evidence>
<dbReference type="Proteomes" id="UP001161247">
    <property type="component" value="Chromosome 3"/>
</dbReference>
<protein>
    <submittedName>
        <fullName evidence="2">OLC1v1034042C1</fullName>
    </submittedName>
</protein>
<evidence type="ECO:0000256" key="1">
    <source>
        <dbReference type="SAM" id="MobiDB-lite"/>
    </source>
</evidence>
<name>A0AAV1CSG1_OLDCO</name>
<evidence type="ECO:0000313" key="3">
    <source>
        <dbReference type="Proteomes" id="UP001161247"/>
    </source>
</evidence>
<feature type="region of interest" description="Disordered" evidence="1">
    <location>
        <begin position="98"/>
        <end position="121"/>
    </location>
</feature>
<feature type="region of interest" description="Disordered" evidence="1">
    <location>
        <begin position="53"/>
        <end position="77"/>
    </location>
</feature>
<dbReference type="EMBL" id="OX459120">
    <property type="protein sequence ID" value="CAI9097577.1"/>
    <property type="molecule type" value="Genomic_DNA"/>
</dbReference>
<gene>
    <name evidence="2" type="ORF">OLC1_LOCUS8022</name>
</gene>